<dbReference type="NCBIfam" id="NF045760">
    <property type="entry name" value="YtpR"/>
    <property type="match status" value="1"/>
</dbReference>
<dbReference type="InterPro" id="IPR045060">
    <property type="entry name" value="Phe-tRNA-ligase_IIc_bsu"/>
</dbReference>
<keyword evidence="7 15" id="KW-0479">Metal-binding</keyword>
<dbReference type="OrthoDB" id="9805455at2"/>
<feature type="domain" description="B5" evidence="19">
    <location>
        <begin position="412"/>
        <end position="492"/>
    </location>
</feature>
<keyword evidence="5 16" id="KW-0820">tRNA-binding</keyword>
<evidence type="ECO:0000256" key="4">
    <source>
        <dbReference type="ARBA" id="ARBA00022490"/>
    </source>
</evidence>
<feature type="domain" description="FDX-ACB" evidence="18">
    <location>
        <begin position="719"/>
        <end position="808"/>
    </location>
</feature>
<evidence type="ECO:0000313" key="21">
    <source>
        <dbReference type="Proteomes" id="UP000018680"/>
    </source>
</evidence>
<sequence length="809" mass="90752">MKISLDWIQDFTELPGELSPEEIGTQFTLSTCEVEGVERSNEHLEQVTVAQITGIEPHPEADKLNLVRFKTGDGEKQVVCGAPNVAVGQKVPFAPVGTTLPIGFTLEPKKIRGVLSEGMLCAEDELGLGEGHEGLMILDGDAALGQTLADYLKTSTDVLLDIDNKSITHRPDLWGHYGMAREFAAVFRKELKTPFDESWMQKLRKLQTKDPSPVSIQVDEKSACLGYMGLSVDNVTVKPSPQWMQNRLIACGLRPINNIVDISNYVMLELGQPNHIFDRETIRGGTIIVREMGEHHTFTTLDEVERHIIPGDTMVCDAQGPSVIGGIMGGLSSSVKEQTSSIFIEAANWVDARIRHTSTRLGLRTDSSQRFEKSLDTNQLERTIWRILELVLESCPEAKVAGSLESDGMKYTPELTIDLSEERVNSILGTNLDAAAIKKYLESLEFQVEMKSERPGSMKVTVPSFRATKDIEVDADLIEEVGRIHGYDKLIPIAPKNEITAVKLLPEKLLKRKIMDFMVYRGRALEIYSYPMVGEKLLAQADWHELNEKLILANALNPETDRMRPSLVPSLLEKAALNQKHFSSSRFFELGRSYLEDEAAFSRERHQLGIVFYSKTHSPFMELLNLLEDMFENLNLNTRIGMPDKSKPNPLLPENWLGKHPNEYLDIRIMGKTAGFISSIHPLMNRAFKIKGNLVMALVDLTDFMVHPIQDKTKYQPLPKFPGSTFDCTVLADPKTPVADIIAAARKLKMKELVDLRIADVYTPDDQPKAVTLRARFLDRDQTLSPEFISTAESRLIETLEKQGYPLKQ</sequence>
<evidence type="ECO:0000256" key="3">
    <source>
        <dbReference type="ARBA" id="ARBA00011209"/>
    </source>
</evidence>
<dbReference type="SMART" id="SM00873">
    <property type="entry name" value="B3_4"/>
    <property type="match status" value="1"/>
</dbReference>
<dbReference type="Pfam" id="PF01588">
    <property type="entry name" value="tRNA_bind"/>
    <property type="match status" value="1"/>
</dbReference>
<feature type="binding site" evidence="15">
    <location>
        <position position="476"/>
    </location>
    <ligand>
        <name>Mg(2+)</name>
        <dbReference type="ChEBI" id="CHEBI:18420"/>
        <note>shared with alpha subunit</note>
    </ligand>
</feature>
<dbReference type="PANTHER" id="PTHR10947">
    <property type="entry name" value="PHENYLALANYL-TRNA SYNTHETASE BETA CHAIN AND LEUCINE-RICH REPEAT-CONTAINING PROTEIN 47"/>
    <property type="match status" value="1"/>
</dbReference>
<dbReference type="HOGENOM" id="CLU_016891_0_0_12"/>
<dbReference type="GO" id="GO:0005524">
    <property type="term" value="F:ATP binding"/>
    <property type="evidence" value="ECO:0007669"/>
    <property type="project" value="UniProtKB-UniRule"/>
</dbReference>
<dbReference type="Proteomes" id="UP000018680">
    <property type="component" value="Chromosome"/>
</dbReference>
<dbReference type="STRING" id="1307761.L21SP2_3397"/>
<dbReference type="HAMAP" id="MF_00283">
    <property type="entry name" value="Phe_tRNA_synth_beta1"/>
    <property type="match status" value="1"/>
</dbReference>
<dbReference type="InterPro" id="IPR041616">
    <property type="entry name" value="PheRS_beta_core"/>
</dbReference>
<dbReference type="InterPro" id="IPR009061">
    <property type="entry name" value="DNA-bd_dom_put_sf"/>
</dbReference>
<comment type="cofactor">
    <cofactor evidence="15">
        <name>Mg(2+)</name>
        <dbReference type="ChEBI" id="CHEBI:18420"/>
    </cofactor>
    <text evidence="15">Binds 2 magnesium ions per tetramer.</text>
</comment>
<evidence type="ECO:0000256" key="14">
    <source>
        <dbReference type="ARBA" id="ARBA00049255"/>
    </source>
</evidence>
<keyword evidence="4 15" id="KW-0963">Cytoplasm</keyword>
<dbReference type="PROSITE" id="PS51447">
    <property type="entry name" value="FDX_ACB"/>
    <property type="match status" value="1"/>
</dbReference>
<dbReference type="eggNOG" id="COG0073">
    <property type="taxonomic scope" value="Bacteria"/>
</dbReference>
<dbReference type="InterPro" id="IPR005146">
    <property type="entry name" value="B3/B4_tRNA-bd"/>
</dbReference>
<dbReference type="EC" id="6.1.1.20" evidence="15"/>
<dbReference type="PROSITE" id="PS50886">
    <property type="entry name" value="TRBD"/>
    <property type="match status" value="1"/>
</dbReference>
<protein>
    <recommendedName>
        <fullName evidence="15">Phenylalanine--tRNA ligase beta subunit</fullName>
        <ecNumber evidence="15">6.1.1.20</ecNumber>
    </recommendedName>
    <alternativeName>
        <fullName evidence="15">Phenylalanyl-tRNA synthetase beta subunit</fullName>
        <shortName evidence="15">PheRS</shortName>
    </alternativeName>
</protein>
<keyword evidence="21" id="KW-1185">Reference proteome</keyword>
<dbReference type="Gene3D" id="3.50.40.10">
    <property type="entry name" value="Phenylalanyl-trna Synthetase, Chain B, domain 3"/>
    <property type="match status" value="1"/>
</dbReference>
<dbReference type="InterPro" id="IPR045864">
    <property type="entry name" value="aa-tRNA-synth_II/BPL/LPL"/>
</dbReference>
<reference evidence="20 21" key="1">
    <citation type="journal article" date="2015" name="Stand. Genomic Sci.">
        <title>Complete genome sequence and description of Salinispira pacifica gen. nov., sp. nov., a novel spirochaete isolated form a hypersaline microbial mat.</title>
        <authorList>
            <person name="Ben Hania W."/>
            <person name="Joseph M."/>
            <person name="Schumann P."/>
            <person name="Bunk B."/>
            <person name="Fiebig A."/>
            <person name="Sproer C."/>
            <person name="Klenk H.P."/>
            <person name="Fardeau M.L."/>
            <person name="Spring S."/>
        </authorList>
    </citation>
    <scope>NUCLEOTIDE SEQUENCE [LARGE SCALE GENOMIC DNA]</scope>
    <source>
        <strain evidence="20 21">L21-RPul-D2</strain>
    </source>
</reference>
<dbReference type="SUPFAM" id="SSF56037">
    <property type="entry name" value="PheT/TilS domain"/>
    <property type="match status" value="1"/>
</dbReference>
<evidence type="ECO:0000256" key="16">
    <source>
        <dbReference type="PROSITE-ProRule" id="PRU00209"/>
    </source>
</evidence>
<dbReference type="PROSITE" id="PS51483">
    <property type="entry name" value="B5"/>
    <property type="match status" value="1"/>
</dbReference>
<comment type="similarity">
    <text evidence="2 15">Belongs to the phenylalanyl-tRNA synthetase beta subunit family. Type 1 subfamily.</text>
</comment>
<feature type="binding site" evidence="15">
    <location>
        <position position="470"/>
    </location>
    <ligand>
        <name>Mg(2+)</name>
        <dbReference type="ChEBI" id="CHEBI:18420"/>
        <note>shared with alpha subunit</note>
    </ligand>
</feature>
<comment type="catalytic activity">
    <reaction evidence="14 15">
        <text>tRNA(Phe) + L-phenylalanine + ATP = L-phenylalanyl-tRNA(Phe) + AMP + diphosphate + H(+)</text>
        <dbReference type="Rhea" id="RHEA:19413"/>
        <dbReference type="Rhea" id="RHEA-COMP:9668"/>
        <dbReference type="Rhea" id="RHEA-COMP:9699"/>
        <dbReference type="ChEBI" id="CHEBI:15378"/>
        <dbReference type="ChEBI" id="CHEBI:30616"/>
        <dbReference type="ChEBI" id="CHEBI:33019"/>
        <dbReference type="ChEBI" id="CHEBI:58095"/>
        <dbReference type="ChEBI" id="CHEBI:78442"/>
        <dbReference type="ChEBI" id="CHEBI:78531"/>
        <dbReference type="ChEBI" id="CHEBI:456215"/>
        <dbReference type="EC" id="6.1.1.20"/>
    </reaction>
</comment>
<dbReference type="Gene3D" id="3.30.56.10">
    <property type="match status" value="2"/>
</dbReference>
<keyword evidence="11 16" id="KW-0694">RNA-binding</keyword>
<dbReference type="Gene3D" id="2.40.50.140">
    <property type="entry name" value="Nucleic acid-binding proteins"/>
    <property type="match status" value="1"/>
</dbReference>
<feature type="binding site" evidence="15">
    <location>
        <position position="479"/>
    </location>
    <ligand>
        <name>Mg(2+)</name>
        <dbReference type="ChEBI" id="CHEBI:18420"/>
        <note>shared with alpha subunit</note>
    </ligand>
</feature>
<dbReference type="CDD" id="cd02796">
    <property type="entry name" value="tRNA_bind_bactPheRS"/>
    <property type="match status" value="1"/>
</dbReference>
<dbReference type="FunFam" id="2.40.50.140:FF:000045">
    <property type="entry name" value="Phenylalanine--tRNA ligase beta subunit"/>
    <property type="match status" value="1"/>
</dbReference>
<feature type="binding site" evidence="15">
    <location>
        <position position="480"/>
    </location>
    <ligand>
        <name>Mg(2+)</name>
        <dbReference type="ChEBI" id="CHEBI:18420"/>
        <note>shared with alpha subunit</note>
    </ligand>
</feature>
<name>V5WM89_9SPIO</name>
<dbReference type="SUPFAM" id="SSF46955">
    <property type="entry name" value="Putative DNA-binding domain"/>
    <property type="match status" value="1"/>
</dbReference>
<dbReference type="eggNOG" id="COG0072">
    <property type="taxonomic scope" value="Bacteria"/>
</dbReference>
<dbReference type="NCBIfam" id="TIGR00472">
    <property type="entry name" value="pheT_bact"/>
    <property type="match status" value="1"/>
</dbReference>
<dbReference type="GO" id="GO:0000049">
    <property type="term" value="F:tRNA binding"/>
    <property type="evidence" value="ECO:0007669"/>
    <property type="project" value="UniProtKB-UniRule"/>
</dbReference>
<accession>V5WM89</accession>
<dbReference type="PATRIC" id="fig|1307761.3.peg.3386"/>
<evidence type="ECO:0000256" key="11">
    <source>
        <dbReference type="ARBA" id="ARBA00022884"/>
    </source>
</evidence>
<dbReference type="GO" id="GO:0006432">
    <property type="term" value="P:phenylalanyl-tRNA aminoacylation"/>
    <property type="evidence" value="ECO:0007669"/>
    <property type="project" value="UniProtKB-UniRule"/>
</dbReference>
<dbReference type="InterPro" id="IPR020825">
    <property type="entry name" value="Phe-tRNA_synthase-like_B3/B4"/>
</dbReference>
<dbReference type="EMBL" id="CP006939">
    <property type="protein sequence ID" value="AHC16735.1"/>
    <property type="molecule type" value="Genomic_DNA"/>
</dbReference>
<dbReference type="Gene3D" id="3.30.70.380">
    <property type="entry name" value="Ferrodoxin-fold anticodon-binding domain"/>
    <property type="match status" value="1"/>
</dbReference>
<keyword evidence="6 15" id="KW-0436">Ligase</keyword>
<dbReference type="SUPFAM" id="SSF50249">
    <property type="entry name" value="Nucleic acid-binding proteins"/>
    <property type="match status" value="1"/>
</dbReference>
<proteinExistence type="inferred from homology"/>
<evidence type="ECO:0000256" key="10">
    <source>
        <dbReference type="ARBA" id="ARBA00022842"/>
    </source>
</evidence>
<evidence type="ECO:0000313" key="20">
    <source>
        <dbReference type="EMBL" id="AHC16735.1"/>
    </source>
</evidence>
<dbReference type="SUPFAM" id="SSF55681">
    <property type="entry name" value="Class II aaRS and biotin synthetases"/>
    <property type="match status" value="1"/>
</dbReference>
<evidence type="ECO:0000256" key="9">
    <source>
        <dbReference type="ARBA" id="ARBA00022840"/>
    </source>
</evidence>
<evidence type="ECO:0000256" key="6">
    <source>
        <dbReference type="ARBA" id="ARBA00022598"/>
    </source>
</evidence>
<evidence type="ECO:0000256" key="2">
    <source>
        <dbReference type="ARBA" id="ARBA00008653"/>
    </source>
</evidence>
<dbReference type="GO" id="GO:0009328">
    <property type="term" value="C:phenylalanine-tRNA ligase complex"/>
    <property type="evidence" value="ECO:0007669"/>
    <property type="project" value="TreeGrafter"/>
</dbReference>
<evidence type="ECO:0000256" key="7">
    <source>
        <dbReference type="ARBA" id="ARBA00022723"/>
    </source>
</evidence>
<evidence type="ECO:0000259" key="18">
    <source>
        <dbReference type="PROSITE" id="PS51447"/>
    </source>
</evidence>
<organism evidence="20 21">
    <name type="scientific">Salinispira pacifica</name>
    <dbReference type="NCBI Taxonomy" id="1307761"/>
    <lineage>
        <taxon>Bacteria</taxon>
        <taxon>Pseudomonadati</taxon>
        <taxon>Spirochaetota</taxon>
        <taxon>Spirochaetia</taxon>
        <taxon>Spirochaetales</taxon>
        <taxon>Spirochaetaceae</taxon>
        <taxon>Salinispira</taxon>
    </lineage>
</organism>
<dbReference type="KEGG" id="slr:L21SP2_3397"/>
<dbReference type="RefSeq" id="WP_024269623.1">
    <property type="nucleotide sequence ID" value="NC_023035.1"/>
</dbReference>
<evidence type="ECO:0000256" key="12">
    <source>
        <dbReference type="ARBA" id="ARBA00022917"/>
    </source>
</evidence>
<evidence type="ECO:0000259" key="17">
    <source>
        <dbReference type="PROSITE" id="PS50886"/>
    </source>
</evidence>
<evidence type="ECO:0000256" key="1">
    <source>
        <dbReference type="ARBA" id="ARBA00004496"/>
    </source>
</evidence>
<dbReference type="Pfam" id="PF03484">
    <property type="entry name" value="B5"/>
    <property type="match status" value="1"/>
</dbReference>
<dbReference type="Pfam" id="PF17759">
    <property type="entry name" value="tRNA_synthFbeta"/>
    <property type="match status" value="1"/>
</dbReference>
<dbReference type="GO" id="GO:0000287">
    <property type="term" value="F:magnesium ion binding"/>
    <property type="evidence" value="ECO:0007669"/>
    <property type="project" value="UniProtKB-UniRule"/>
</dbReference>
<dbReference type="PANTHER" id="PTHR10947:SF0">
    <property type="entry name" value="PHENYLALANINE--TRNA LIGASE BETA SUBUNIT"/>
    <property type="match status" value="1"/>
</dbReference>
<dbReference type="SMART" id="SM00896">
    <property type="entry name" value="FDX-ACB"/>
    <property type="match status" value="1"/>
</dbReference>
<keyword evidence="9 15" id="KW-0067">ATP-binding</keyword>
<dbReference type="InterPro" id="IPR012340">
    <property type="entry name" value="NA-bd_OB-fold"/>
</dbReference>
<dbReference type="SUPFAM" id="SSF54991">
    <property type="entry name" value="Anticodon-binding domain of PheRS"/>
    <property type="match status" value="1"/>
</dbReference>
<dbReference type="GO" id="GO:0004826">
    <property type="term" value="F:phenylalanine-tRNA ligase activity"/>
    <property type="evidence" value="ECO:0007669"/>
    <property type="project" value="UniProtKB-UniRule"/>
</dbReference>
<comment type="subunit">
    <text evidence="3 15">Tetramer of two alpha and two beta subunits.</text>
</comment>
<evidence type="ECO:0000256" key="15">
    <source>
        <dbReference type="HAMAP-Rule" id="MF_00283"/>
    </source>
</evidence>
<comment type="subcellular location">
    <subcellularLocation>
        <location evidence="1 15">Cytoplasm</location>
    </subcellularLocation>
</comment>
<evidence type="ECO:0000256" key="13">
    <source>
        <dbReference type="ARBA" id="ARBA00023146"/>
    </source>
</evidence>
<dbReference type="InterPro" id="IPR005147">
    <property type="entry name" value="tRNA_synthase_B5-dom"/>
</dbReference>
<dbReference type="Pfam" id="PF03483">
    <property type="entry name" value="B3_4"/>
    <property type="match status" value="1"/>
</dbReference>
<keyword evidence="13 15" id="KW-0030">Aminoacyl-tRNA synthetase</keyword>
<dbReference type="Pfam" id="PF03147">
    <property type="entry name" value="FDX-ACB"/>
    <property type="match status" value="1"/>
</dbReference>
<keyword evidence="10 15" id="KW-0460">Magnesium</keyword>
<dbReference type="SMART" id="SM00874">
    <property type="entry name" value="B5"/>
    <property type="match status" value="1"/>
</dbReference>
<dbReference type="InterPro" id="IPR033714">
    <property type="entry name" value="tRNA_bind_bactPheRS"/>
</dbReference>
<dbReference type="InterPro" id="IPR005121">
    <property type="entry name" value="Fdx_antiC-bd"/>
</dbReference>
<evidence type="ECO:0000259" key="19">
    <source>
        <dbReference type="PROSITE" id="PS51483"/>
    </source>
</evidence>
<gene>
    <name evidence="15" type="primary">pheT</name>
    <name evidence="20" type="ORF">L21SP2_3397</name>
</gene>
<dbReference type="InterPro" id="IPR004532">
    <property type="entry name" value="Phe-tRNA-ligase_IIc_bsu_bact"/>
</dbReference>
<evidence type="ECO:0000256" key="5">
    <source>
        <dbReference type="ARBA" id="ARBA00022555"/>
    </source>
</evidence>
<keyword evidence="8 15" id="KW-0547">Nucleotide-binding</keyword>
<dbReference type="InterPro" id="IPR002547">
    <property type="entry name" value="tRNA-bd_dom"/>
</dbReference>
<dbReference type="AlphaFoldDB" id="V5WM89"/>
<feature type="domain" description="TRNA-binding" evidence="17">
    <location>
        <begin position="41"/>
        <end position="149"/>
    </location>
</feature>
<dbReference type="Gene3D" id="3.30.930.10">
    <property type="entry name" value="Bira Bifunctional Protein, Domain 2"/>
    <property type="match status" value="1"/>
</dbReference>
<evidence type="ECO:0000256" key="8">
    <source>
        <dbReference type="ARBA" id="ARBA00022741"/>
    </source>
</evidence>
<dbReference type="InterPro" id="IPR036690">
    <property type="entry name" value="Fdx_antiC-bd_sf"/>
</dbReference>
<keyword evidence="12 15" id="KW-0648">Protein biosynthesis</keyword>